<protein>
    <submittedName>
        <fullName evidence="2">Uncharacterized protein</fullName>
    </submittedName>
</protein>
<name>A0ABY4ECB8_VITST</name>
<keyword evidence="1" id="KW-0732">Signal</keyword>
<feature type="chain" id="PRO_5046957902" evidence="1">
    <location>
        <begin position="23"/>
        <end position="118"/>
    </location>
</feature>
<evidence type="ECO:0000313" key="2">
    <source>
        <dbReference type="EMBL" id="UOO92946.1"/>
    </source>
</evidence>
<dbReference type="EMBL" id="CP091512">
    <property type="protein sequence ID" value="UOO92946.1"/>
    <property type="molecule type" value="Genomic_DNA"/>
</dbReference>
<evidence type="ECO:0000313" key="3">
    <source>
        <dbReference type="Proteomes" id="UP000832034"/>
    </source>
</evidence>
<dbReference type="Proteomes" id="UP000832034">
    <property type="component" value="Chromosome"/>
</dbReference>
<gene>
    <name evidence="2" type="ORF">LVJ81_02585</name>
</gene>
<sequence>MKKWLLTLYVSMSLLMPMTASANELSALCRSASDFAGGILDARKAGVHNTDALNVVEQITVGLNGSEKQIFGNLLRGMVGIVYSLPSSQVHFKHKTDSDTFRRNFVNSLHVECIRQNS</sequence>
<proteinExistence type="predicted"/>
<reference evidence="2" key="1">
    <citation type="submission" date="2021-12" db="EMBL/GenBank/DDBJ databases">
        <authorList>
            <person name="Veyrier F.J."/>
        </authorList>
    </citation>
    <scope>NUCLEOTIDE SEQUENCE</scope>
    <source>
        <strain evidence="2">SAG 1488-6</strain>
    </source>
</reference>
<feature type="signal peptide" evidence="1">
    <location>
        <begin position="1"/>
        <end position="22"/>
    </location>
</feature>
<organism evidence="2 3">
    <name type="scientific">Vitreoscilla stercoraria</name>
    <dbReference type="NCBI Taxonomy" id="61"/>
    <lineage>
        <taxon>Bacteria</taxon>
        <taxon>Pseudomonadati</taxon>
        <taxon>Pseudomonadota</taxon>
        <taxon>Betaproteobacteria</taxon>
        <taxon>Neisseriales</taxon>
        <taxon>Neisseriaceae</taxon>
        <taxon>Vitreoscilla</taxon>
    </lineage>
</organism>
<dbReference type="RefSeq" id="WP_019958144.1">
    <property type="nucleotide sequence ID" value="NZ_CP091512.1"/>
</dbReference>
<keyword evidence="3" id="KW-1185">Reference proteome</keyword>
<evidence type="ECO:0000256" key="1">
    <source>
        <dbReference type="SAM" id="SignalP"/>
    </source>
</evidence>
<reference evidence="2" key="2">
    <citation type="journal article" date="2022" name="Res Sq">
        <title>Evolution of multicellular longitudinally dividing oral cavity symbionts (Neisseriaceae).</title>
        <authorList>
            <person name="Nyongesa S."/>
            <person name="Weber P."/>
            <person name="Bernet E."/>
            <person name="Pullido F."/>
            <person name="Nieckarz M."/>
            <person name="Delaby M."/>
            <person name="Nieves C."/>
            <person name="Viehboeck T."/>
            <person name="Krause N."/>
            <person name="Rivera-Millot A."/>
            <person name="Nakamura A."/>
            <person name="Vischer N."/>
            <person name="VanNieuwenhze M."/>
            <person name="Brun Y."/>
            <person name="Cava F."/>
            <person name="Bulgheresi S."/>
            <person name="Veyrier F."/>
        </authorList>
    </citation>
    <scope>NUCLEOTIDE SEQUENCE</scope>
    <source>
        <strain evidence="2">SAG 1488-6</strain>
    </source>
</reference>
<accession>A0ABY4ECB8</accession>